<organism evidence="1">
    <name type="scientific">Solanum lycopersicum</name>
    <name type="common">Tomato</name>
    <name type="synonym">Lycopersicon esculentum</name>
    <dbReference type="NCBI Taxonomy" id="4081"/>
    <lineage>
        <taxon>Eukaryota</taxon>
        <taxon>Viridiplantae</taxon>
        <taxon>Streptophyta</taxon>
        <taxon>Embryophyta</taxon>
        <taxon>Tracheophyta</taxon>
        <taxon>Spermatophyta</taxon>
        <taxon>Magnoliopsida</taxon>
        <taxon>eudicotyledons</taxon>
        <taxon>Gunneridae</taxon>
        <taxon>Pentapetalae</taxon>
        <taxon>asterids</taxon>
        <taxon>lamiids</taxon>
        <taxon>Solanales</taxon>
        <taxon>Solanaceae</taxon>
        <taxon>Solanoideae</taxon>
        <taxon>Solaneae</taxon>
        <taxon>Solanum</taxon>
        <taxon>Solanum subgen. Lycopersicon</taxon>
    </lineage>
</organism>
<dbReference type="Proteomes" id="UP000004994">
    <property type="component" value="Chromosome 2"/>
</dbReference>
<dbReference type="PANTHER" id="PTHR33187:SF11">
    <property type="entry name" value="AMINOTRANSFERASE-LIKE PLANT MOBILE DOMAIN-CONTAINING PROTEIN"/>
    <property type="match status" value="1"/>
</dbReference>
<dbReference type="EnsemblPlants" id="Solyc02g049106.1.1">
    <property type="protein sequence ID" value="Solyc02g049106.1.1"/>
    <property type="gene ID" value="Solyc02g049106.1"/>
</dbReference>
<reference evidence="1" key="1">
    <citation type="journal article" date="2012" name="Nature">
        <title>The tomato genome sequence provides insights into fleshy fruit evolution.</title>
        <authorList>
            <consortium name="Tomato Genome Consortium"/>
        </authorList>
    </citation>
    <scope>NUCLEOTIDE SEQUENCE [LARGE SCALE GENOMIC DNA]</scope>
    <source>
        <strain evidence="1">cv. Heinz 1706</strain>
    </source>
</reference>
<evidence type="ECO:0000313" key="2">
    <source>
        <dbReference type="Proteomes" id="UP000004994"/>
    </source>
</evidence>
<keyword evidence="2" id="KW-1185">Reference proteome</keyword>
<protein>
    <submittedName>
        <fullName evidence="1">Uncharacterized protein</fullName>
    </submittedName>
</protein>
<dbReference type="InParanoid" id="A0A3Q7EXS9"/>
<dbReference type="AlphaFoldDB" id="A0A3Q7EXS9"/>
<evidence type="ECO:0000313" key="1">
    <source>
        <dbReference type="EnsemblPlants" id="Solyc02g049106.1.1"/>
    </source>
</evidence>
<proteinExistence type="predicted"/>
<dbReference type="PANTHER" id="PTHR33187">
    <property type="entry name" value="WU:FI09B08"/>
    <property type="match status" value="1"/>
</dbReference>
<accession>A0A3Q7EXS9</accession>
<dbReference type="Gramene" id="Solyc02g049106.1.1">
    <property type="protein sequence ID" value="Solyc02g049106.1.1"/>
    <property type="gene ID" value="Solyc02g049106.1"/>
</dbReference>
<reference evidence="1" key="2">
    <citation type="submission" date="2019-01" db="UniProtKB">
        <authorList>
            <consortium name="EnsemblPlants"/>
        </authorList>
    </citation>
    <scope>IDENTIFICATION</scope>
    <source>
        <strain evidence="1">cv. Heinz 1706</strain>
    </source>
</reference>
<name>A0A3Q7EXS9_SOLLC</name>
<sequence length="115" mass="12738">MTSSVTCHHSPWTAHTVGQRRAWHIIIALGKHTWSNVIGRRSLPLPLDITYGQTTSGDVTHGWTTSRMTCHYSPWITHKVGRLRALHAIITLGQQTLLVDVGRDMPSLPLGSTHG</sequence>